<proteinExistence type="predicted"/>
<dbReference type="EMBL" id="CP093344">
    <property type="protein sequence ID" value="WOG87560.1"/>
    <property type="molecule type" value="Genomic_DNA"/>
</dbReference>
<protein>
    <submittedName>
        <fullName evidence="1">Uncharacterized protein</fullName>
    </submittedName>
</protein>
<dbReference type="Gramene" id="KZN05199">
    <property type="protein sequence ID" value="KZN05199"/>
    <property type="gene ID" value="DCAR_006036"/>
</dbReference>
<keyword evidence="2" id="KW-1185">Reference proteome</keyword>
<gene>
    <name evidence="1" type="ORF">DCAR_0206789</name>
</gene>
<organism evidence="1 2">
    <name type="scientific">Daucus carota subsp. sativus</name>
    <name type="common">Carrot</name>
    <dbReference type="NCBI Taxonomy" id="79200"/>
    <lineage>
        <taxon>Eukaryota</taxon>
        <taxon>Viridiplantae</taxon>
        <taxon>Streptophyta</taxon>
        <taxon>Embryophyta</taxon>
        <taxon>Tracheophyta</taxon>
        <taxon>Spermatophyta</taxon>
        <taxon>Magnoliopsida</taxon>
        <taxon>eudicotyledons</taxon>
        <taxon>Gunneridae</taxon>
        <taxon>Pentapetalae</taxon>
        <taxon>asterids</taxon>
        <taxon>campanulids</taxon>
        <taxon>Apiales</taxon>
        <taxon>Apiaceae</taxon>
        <taxon>Apioideae</taxon>
        <taxon>Scandiceae</taxon>
        <taxon>Daucinae</taxon>
        <taxon>Daucus</taxon>
        <taxon>Daucus sect. Daucus</taxon>
    </lineage>
</organism>
<dbReference type="AlphaFoldDB" id="A0A166DFL9"/>
<reference evidence="1" key="1">
    <citation type="journal article" date="2016" name="Nat. Genet.">
        <title>A high-quality carrot genome assembly provides new insights into carotenoid accumulation and asterid genome evolution.</title>
        <authorList>
            <person name="Iorizzo M."/>
            <person name="Ellison S."/>
            <person name="Senalik D."/>
            <person name="Zeng P."/>
            <person name="Satapoomin P."/>
            <person name="Huang J."/>
            <person name="Bowman M."/>
            <person name="Iovene M."/>
            <person name="Sanseverino W."/>
            <person name="Cavagnaro P."/>
            <person name="Yildiz M."/>
            <person name="Macko-Podgorni A."/>
            <person name="Moranska E."/>
            <person name="Grzebelus E."/>
            <person name="Grzebelus D."/>
            <person name="Ashrafi H."/>
            <person name="Zheng Z."/>
            <person name="Cheng S."/>
            <person name="Spooner D."/>
            <person name="Van Deynze A."/>
            <person name="Simon P."/>
        </authorList>
    </citation>
    <scope>NUCLEOTIDE SEQUENCE</scope>
    <source>
        <tissue evidence="1">Leaf</tissue>
    </source>
</reference>
<name>A0A166DFL9_DAUCS</name>
<evidence type="ECO:0000313" key="1">
    <source>
        <dbReference type="EMBL" id="WOG87560.1"/>
    </source>
</evidence>
<evidence type="ECO:0000313" key="2">
    <source>
        <dbReference type="Proteomes" id="UP000077755"/>
    </source>
</evidence>
<sequence length="65" mass="7404">MSNSGVDYDLARAVKCGFGSEYESLEKKRASRESVNVAREALLAAYYEYRKKFVPQKKLNIPTIL</sequence>
<dbReference type="Proteomes" id="UP000077755">
    <property type="component" value="Chromosome 2"/>
</dbReference>
<reference evidence="1" key="2">
    <citation type="submission" date="2022-03" db="EMBL/GenBank/DDBJ databases">
        <title>Draft title - Genomic analysis of global carrot germplasm unveils the trajectory of domestication and the origin of high carotenoid orange carrot.</title>
        <authorList>
            <person name="Iorizzo M."/>
            <person name="Ellison S."/>
            <person name="Senalik D."/>
            <person name="Macko-Podgorni A."/>
            <person name="Grzebelus D."/>
            <person name="Bostan H."/>
            <person name="Rolling W."/>
            <person name="Curaba J."/>
            <person name="Simon P."/>
        </authorList>
    </citation>
    <scope>NUCLEOTIDE SEQUENCE</scope>
    <source>
        <tissue evidence="1">Leaf</tissue>
    </source>
</reference>
<accession>A0A166DFL9</accession>